<protein>
    <submittedName>
        <fullName evidence="2">Uncharacterized protein</fullName>
    </submittedName>
</protein>
<keyword evidence="1" id="KW-0472">Membrane</keyword>
<dbReference type="AlphaFoldDB" id="U9TQH5"/>
<gene>
    <name evidence="2" type="ORF">GLOINDRAFT_84739</name>
</gene>
<proteinExistence type="predicted"/>
<evidence type="ECO:0000313" key="2">
    <source>
        <dbReference type="EMBL" id="ESA09692.1"/>
    </source>
</evidence>
<keyword evidence="1" id="KW-0812">Transmembrane</keyword>
<dbReference type="HOGENOM" id="CLU_1846164_0_0_1"/>
<name>U9TQH5_RHIID</name>
<keyword evidence="1" id="KW-1133">Transmembrane helix</keyword>
<reference evidence="2" key="1">
    <citation type="submission" date="2013-07" db="EMBL/GenBank/DDBJ databases">
        <title>The genome of an arbuscular mycorrhizal fungus provides insights into the evolution of the oldest plant symbiosis.</title>
        <authorList>
            <consortium name="DOE Joint Genome Institute"/>
            <person name="Tisserant E."/>
            <person name="Malbreil M."/>
            <person name="Kuo A."/>
            <person name="Kohler A."/>
            <person name="Symeonidi A."/>
            <person name="Balestrini R."/>
            <person name="Charron P."/>
            <person name="Duensing N."/>
            <person name="Frei-dit-Frey N."/>
            <person name="Gianinazzi-Pearson V."/>
            <person name="Gilbert B."/>
            <person name="Handa Y."/>
            <person name="Hijri M."/>
            <person name="Kaul R."/>
            <person name="Kawaguchi M."/>
            <person name="Krajinski F."/>
            <person name="Lammers P."/>
            <person name="Lapierre D."/>
            <person name="Masclaux F.G."/>
            <person name="Murat C."/>
            <person name="Morin E."/>
            <person name="Ndikumana S."/>
            <person name="Pagni M."/>
            <person name="Petitpierre D."/>
            <person name="Requena N."/>
            <person name="Rosikiewicz P."/>
            <person name="Riley R."/>
            <person name="Saito K."/>
            <person name="San Clemente H."/>
            <person name="Shapiro H."/>
            <person name="van Tuinen D."/>
            <person name="Becard G."/>
            <person name="Bonfante P."/>
            <person name="Paszkowski U."/>
            <person name="Shachar-Hill Y."/>
            <person name="Young J.P."/>
            <person name="Sanders I.R."/>
            <person name="Henrissat B."/>
            <person name="Rensing S.A."/>
            <person name="Grigoriev I.V."/>
            <person name="Corradi N."/>
            <person name="Roux C."/>
            <person name="Martin F."/>
        </authorList>
    </citation>
    <scope>NUCLEOTIDE SEQUENCE</scope>
    <source>
        <strain evidence="2">DAOM 197198</strain>
    </source>
</reference>
<sequence length="139" mass="16849">MDSILKESVLTNKQSKKIIRFSSTAWRRFWLGHSPKVWDNLSCGENFFEKSKSWQYINVISLMYLHYNINYVQASRRISDEKMEEDAGKIFYYLYEVVTAYLYIGVIPYLSSYYRKYLSDNRIEYINDSVEEIFRFYNN</sequence>
<evidence type="ECO:0000256" key="1">
    <source>
        <dbReference type="SAM" id="Phobius"/>
    </source>
</evidence>
<dbReference type="EMBL" id="KI287827">
    <property type="protein sequence ID" value="ESA09692.1"/>
    <property type="molecule type" value="Genomic_DNA"/>
</dbReference>
<accession>U9TQH5</accession>
<organism evidence="2">
    <name type="scientific">Rhizophagus irregularis (strain DAOM 181602 / DAOM 197198 / MUCL 43194)</name>
    <name type="common">Arbuscular mycorrhizal fungus</name>
    <name type="synonym">Glomus intraradices</name>
    <dbReference type="NCBI Taxonomy" id="747089"/>
    <lineage>
        <taxon>Eukaryota</taxon>
        <taxon>Fungi</taxon>
        <taxon>Fungi incertae sedis</taxon>
        <taxon>Mucoromycota</taxon>
        <taxon>Glomeromycotina</taxon>
        <taxon>Glomeromycetes</taxon>
        <taxon>Glomerales</taxon>
        <taxon>Glomeraceae</taxon>
        <taxon>Rhizophagus</taxon>
    </lineage>
</organism>
<feature type="transmembrane region" description="Helical" evidence="1">
    <location>
        <begin position="90"/>
        <end position="110"/>
    </location>
</feature>
<dbReference type="VEuPathDB" id="FungiDB:RhiirFUN_011399"/>